<dbReference type="PANTHER" id="PTHR33048">
    <property type="entry name" value="PTH11-LIKE INTEGRAL MEMBRANE PROTEIN (AFU_ORTHOLOGUE AFUA_5G11245)"/>
    <property type="match status" value="1"/>
</dbReference>
<evidence type="ECO:0000256" key="3">
    <source>
        <dbReference type="ARBA" id="ARBA00022989"/>
    </source>
</evidence>
<evidence type="ECO:0000256" key="2">
    <source>
        <dbReference type="ARBA" id="ARBA00022692"/>
    </source>
</evidence>
<dbReference type="InterPro" id="IPR049326">
    <property type="entry name" value="Rhodopsin_dom_fungi"/>
</dbReference>
<reference evidence="10" key="4">
    <citation type="journal article" date="2015" name="G3 (Bethesda)">
        <title>Genome sequences of three phytopathogenic species of the Magnaporthaceae family of fungi.</title>
        <authorList>
            <person name="Okagaki L.H."/>
            <person name="Nunes C.C."/>
            <person name="Sailsbery J."/>
            <person name="Clay B."/>
            <person name="Brown D."/>
            <person name="John T."/>
            <person name="Oh Y."/>
            <person name="Young N."/>
            <person name="Fitzgerald M."/>
            <person name="Haas B.J."/>
            <person name="Zeng Q."/>
            <person name="Young S."/>
            <person name="Adiconis X."/>
            <person name="Fan L."/>
            <person name="Levin J.Z."/>
            <person name="Mitchell T.K."/>
            <person name="Okubara P.A."/>
            <person name="Farman M.L."/>
            <person name="Kohn L.M."/>
            <person name="Birren B."/>
            <person name="Ma L.-J."/>
            <person name="Dean R.A."/>
        </authorList>
    </citation>
    <scope>NUCLEOTIDE SEQUENCE</scope>
    <source>
        <strain evidence="10">ATCC 64411 / 73-15</strain>
    </source>
</reference>
<reference evidence="10" key="5">
    <citation type="submission" date="2015-06" db="UniProtKB">
        <authorList>
            <consortium name="EnsemblFungi"/>
        </authorList>
    </citation>
    <scope>IDENTIFICATION</scope>
    <source>
        <strain evidence="10">ATCC 64411</strain>
    </source>
</reference>
<dbReference type="InterPro" id="IPR052337">
    <property type="entry name" value="SAT4-like"/>
</dbReference>
<accession>A0A0C4E5N9</accession>
<keyword evidence="2 7" id="KW-0812">Transmembrane</keyword>
<dbReference type="Proteomes" id="UP000011715">
    <property type="component" value="Unassembled WGS sequence"/>
</dbReference>
<reference evidence="11" key="1">
    <citation type="submission" date="2010-05" db="EMBL/GenBank/DDBJ databases">
        <title>The genome sequence of Magnaporthe poae strain ATCC 64411.</title>
        <authorList>
            <person name="Ma L.-J."/>
            <person name="Dead R."/>
            <person name="Young S."/>
            <person name="Zeng Q."/>
            <person name="Koehrsen M."/>
            <person name="Alvarado L."/>
            <person name="Berlin A."/>
            <person name="Chapman S.B."/>
            <person name="Chen Z."/>
            <person name="Freedman E."/>
            <person name="Gellesch M."/>
            <person name="Goldberg J."/>
            <person name="Griggs A."/>
            <person name="Gujja S."/>
            <person name="Heilman E.R."/>
            <person name="Heiman D."/>
            <person name="Hepburn T."/>
            <person name="Howarth C."/>
            <person name="Jen D."/>
            <person name="Larson L."/>
            <person name="Mehta T."/>
            <person name="Neiman D."/>
            <person name="Pearson M."/>
            <person name="Roberts A."/>
            <person name="Saif S."/>
            <person name="Shea T."/>
            <person name="Shenoy N."/>
            <person name="Sisk P."/>
            <person name="Stolte C."/>
            <person name="Sykes S."/>
            <person name="Walk T."/>
            <person name="White J."/>
            <person name="Yandava C."/>
            <person name="Haas B."/>
            <person name="Nusbaum C."/>
            <person name="Birren B."/>
        </authorList>
    </citation>
    <scope>NUCLEOTIDE SEQUENCE [LARGE SCALE GENOMIC DNA]</scope>
    <source>
        <strain evidence="11">ATCC 64411 / 73-15</strain>
    </source>
</reference>
<reference evidence="9" key="2">
    <citation type="submission" date="2010-05" db="EMBL/GenBank/DDBJ databases">
        <title>The Genome Sequence of Magnaporthe poae strain ATCC 64411.</title>
        <authorList>
            <consortium name="The Broad Institute Genome Sequencing Platform"/>
            <consortium name="Broad Institute Genome Sequencing Center for Infectious Disease"/>
            <person name="Ma L.-J."/>
            <person name="Dead R."/>
            <person name="Young S."/>
            <person name="Zeng Q."/>
            <person name="Koehrsen M."/>
            <person name="Alvarado L."/>
            <person name="Berlin A."/>
            <person name="Chapman S.B."/>
            <person name="Chen Z."/>
            <person name="Freedman E."/>
            <person name="Gellesch M."/>
            <person name="Goldberg J."/>
            <person name="Griggs A."/>
            <person name="Gujja S."/>
            <person name="Heilman E.R."/>
            <person name="Heiman D."/>
            <person name="Hepburn T."/>
            <person name="Howarth C."/>
            <person name="Jen D."/>
            <person name="Larson L."/>
            <person name="Mehta T."/>
            <person name="Neiman D."/>
            <person name="Pearson M."/>
            <person name="Roberts A."/>
            <person name="Saif S."/>
            <person name="Shea T."/>
            <person name="Shenoy N."/>
            <person name="Sisk P."/>
            <person name="Stolte C."/>
            <person name="Sykes S."/>
            <person name="Walk T."/>
            <person name="White J."/>
            <person name="Yandava C."/>
            <person name="Haas B."/>
            <person name="Nusbaum C."/>
            <person name="Birren B."/>
        </authorList>
    </citation>
    <scope>NUCLEOTIDE SEQUENCE</scope>
    <source>
        <strain evidence="9">ATCC 64411</strain>
    </source>
</reference>
<name>A0A0C4E5N9_MAGP6</name>
<evidence type="ECO:0000313" key="11">
    <source>
        <dbReference type="Proteomes" id="UP000011715"/>
    </source>
</evidence>
<evidence type="ECO:0000259" key="8">
    <source>
        <dbReference type="Pfam" id="PF20684"/>
    </source>
</evidence>
<comment type="similarity">
    <text evidence="5">Belongs to the SAT4 family.</text>
</comment>
<feature type="transmembrane region" description="Helical" evidence="7">
    <location>
        <begin position="140"/>
        <end position="162"/>
    </location>
</feature>
<dbReference type="VEuPathDB" id="FungiDB:MAPG_07813"/>
<comment type="subcellular location">
    <subcellularLocation>
        <location evidence="1">Membrane</location>
        <topology evidence="1">Multi-pass membrane protein</topology>
    </subcellularLocation>
</comment>
<protein>
    <recommendedName>
        <fullName evidence="8">Rhodopsin domain-containing protein</fullName>
    </recommendedName>
</protein>
<dbReference type="EMBL" id="ADBL01001896">
    <property type="status" value="NOT_ANNOTATED_CDS"/>
    <property type="molecule type" value="Genomic_DNA"/>
</dbReference>
<keyword evidence="4 7" id="KW-0472">Membrane</keyword>
<dbReference type="PANTHER" id="PTHR33048:SF151">
    <property type="entry name" value="INTEGRAL MEMBRANE PROTEIN"/>
    <property type="match status" value="1"/>
</dbReference>
<feature type="transmembrane region" description="Helical" evidence="7">
    <location>
        <begin position="28"/>
        <end position="50"/>
    </location>
</feature>
<evidence type="ECO:0000313" key="9">
    <source>
        <dbReference type="EMBL" id="KLU88830.1"/>
    </source>
</evidence>
<feature type="transmembrane region" description="Helical" evidence="7">
    <location>
        <begin position="62"/>
        <end position="83"/>
    </location>
</feature>
<dbReference type="EMBL" id="GL876972">
    <property type="protein sequence ID" value="KLU88830.1"/>
    <property type="molecule type" value="Genomic_DNA"/>
</dbReference>
<keyword evidence="3 7" id="KW-1133">Transmembrane helix</keyword>
<dbReference type="GO" id="GO:0016020">
    <property type="term" value="C:membrane"/>
    <property type="evidence" value="ECO:0007669"/>
    <property type="project" value="UniProtKB-SubCell"/>
</dbReference>
<feature type="transmembrane region" description="Helical" evidence="7">
    <location>
        <begin position="103"/>
        <end position="128"/>
    </location>
</feature>
<feature type="transmembrane region" description="Helical" evidence="7">
    <location>
        <begin position="214"/>
        <end position="236"/>
    </location>
</feature>
<evidence type="ECO:0000256" key="1">
    <source>
        <dbReference type="ARBA" id="ARBA00004141"/>
    </source>
</evidence>
<feature type="region of interest" description="Disordered" evidence="6">
    <location>
        <begin position="377"/>
        <end position="396"/>
    </location>
</feature>
<dbReference type="Pfam" id="PF20684">
    <property type="entry name" value="Fung_rhodopsin"/>
    <property type="match status" value="1"/>
</dbReference>
<feature type="region of interest" description="Disordered" evidence="6">
    <location>
        <begin position="404"/>
        <end position="441"/>
    </location>
</feature>
<dbReference type="AlphaFoldDB" id="A0A0C4E5N9"/>
<sequence length="441" mass="48618">MSVPPPDPNAPSVLPGIPGYDQQNLQPWTIQVVVSVTVLALLTVGLRIWSRHLKGQALWWDDYTIIFSMVWALITVGFIFAMYSQGMGIHADKVPLDNIVMMAKYLVVAEILYAWNLGWTKLSLLLMYYRIFHIPFFKKVAWGVGVFVMAWVVCITFLFIFICVPVEKLWYPDLPGHCIDQVGTWIANAASTLISDIAILLLPVPQVWRLQLRLAEKIALTFAFSLGFFVVFVSAYRTSVLFTYSNKDPSYTLAPTVGWTAIEFSAGIISACLPTIRPAIHVLARAVGIKGSFGGLFRGATRGTHGGSSKGDEEAYSRGTGIRTPNSRLDHKSHTTSNTLTTTCDEDDDEANGSSNSAPRVYRMPSFKSTFHRLPDEQRGAEAGNPPKMPSEGALRPDVTGFAFTVSSHTDGGAKSERDEESGDEIPLHGIKVQRTYMSSS</sequence>
<dbReference type="OrthoDB" id="3934549at2759"/>
<evidence type="ECO:0000313" key="10">
    <source>
        <dbReference type="EnsemblFungi" id="MAPG_07813T0"/>
    </source>
</evidence>
<feature type="transmembrane region" description="Helical" evidence="7">
    <location>
        <begin position="182"/>
        <end position="202"/>
    </location>
</feature>
<organism evidence="10 11">
    <name type="scientific">Magnaporthiopsis poae (strain ATCC 64411 / 73-15)</name>
    <name type="common">Kentucky bluegrass fungus</name>
    <name type="synonym">Magnaporthe poae</name>
    <dbReference type="NCBI Taxonomy" id="644358"/>
    <lineage>
        <taxon>Eukaryota</taxon>
        <taxon>Fungi</taxon>
        <taxon>Dikarya</taxon>
        <taxon>Ascomycota</taxon>
        <taxon>Pezizomycotina</taxon>
        <taxon>Sordariomycetes</taxon>
        <taxon>Sordariomycetidae</taxon>
        <taxon>Magnaporthales</taxon>
        <taxon>Magnaporthaceae</taxon>
        <taxon>Magnaporthiopsis</taxon>
    </lineage>
</organism>
<evidence type="ECO:0000256" key="4">
    <source>
        <dbReference type="ARBA" id="ARBA00023136"/>
    </source>
</evidence>
<feature type="domain" description="Rhodopsin" evidence="8">
    <location>
        <begin position="46"/>
        <end position="280"/>
    </location>
</feature>
<reference evidence="9" key="3">
    <citation type="submission" date="2011-03" db="EMBL/GenBank/DDBJ databases">
        <title>Annotation of Magnaporthe poae ATCC 64411.</title>
        <authorList>
            <person name="Ma L.-J."/>
            <person name="Dead R."/>
            <person name="Young S.K."/>
            <person name="Zeng Q."/>
            <person name="Gargeya S."/>
            <person name="Fitzgerald M."/>
            <person name="Haas B."/>
            <person name="Abouelleil A."/>
            <person name="Alvarado L."/>
            <person name="Arachchi H.M."/>
            <person name="Berlin A."/>
            <person name="Brown A."/>
            <person name="Chapman S.B."/>
            <person name="Chen Z."/>
            <person name="Dunbar C."/>
            <person name="Freedman E."/>
            <person name="Gearin G."/>
            <person name="Gellesch M."/>
            <person name="Goldberg J."/>
            <person name="Griggs A."/>
            <person name="Gujja S."/>
            <person name="Heiman D."/>
            <person name="Howarth C."/>
            <person name="Larson L."/>
            <person name="Lui A."/>
            <person name="MacDonald P.J.P."/>
            <person name="Mehta T."/>
            <person name="Montmayeur A."/>
            <person name="Murphy C."/>
            <person name="Neiman D."/>
            <person name="Pearson M."/>
            <person name="Priest M."/>
            <person name="Roberts A."/>
            <person name="Saif S."/>
            <person name="Shea T."/>
            <person name="Shenoy N."/>
            <person name="Sisk P."/>
            <person name="Stolte C."/>
            <person name="Sykes S."/>
            <person name="Yandava C."/>
            <person name="Wortman J."/>
            <person name="Nusbaum C."/>
            <person name="Birren B."/>
        </authorList>
    </citation>
    <scope>NUCLEOTIDE SEQUENCE</scope>
    <source>
        <strain evidence="9">ATCC 64411</strain>
    </source>
</reference>
<feature type="transmembrane region" description="Helical" evidence="7">
    <location>
        <begin position="256"/>
        <end position="276"/>
    </location>
</feature>
<dbReference type="STRING" id="644358.A0A0C4E5N9"/>
<dbReference type="OMA" id="ILYAWNL"/>
<dbReference type="eggNOG" id="ENOG502SJK4">
    <property type="taxonomic scope" value="Eukaryota"/>
</dbReference>
<evidence type="ECO:0000256" key="7">
    <source>
        <dbReference type="SAM" id="Phobius"/>
    </source>
</evidence>
<keyword evidence="11" id="KW-1185">Reference proteome</keyword>
<gene>
    <name evidence="9" type="ORF">MAPG_07813</name>
</gene>
<evidence type="ECO:0000256" key="6">
    <source>
        <dbReference type="SAM" id="MobiDB-lite"/>
    </source>
</evidence>
<dbReference type="EnsemblFungi" id="MAPG_07813T0">
    <property type="protein sequence ID" value="MAPG_07813T0"/>
    <property type="gene ID" value="MAPG_07813"/>
</dbReference>
<feature type="region of interest" description="Disordered" evidence="6">
    <location>
        <begin position="301"/>
        <end position="363"/>
    </location>
</feature>
<evidence type="ECO:0000256" key="5">
    <source>
        <dbReference type="ARBA" id="ARBA00038359"/>
    </source>
</evidence>
<proteinExistence type="inferred from homology"/>